<evidence type="ECO:0000313" key="2">
    <source>
        <dbReference type="EMBL" id="KRZ70204.1"/>
    </source>
</evidence>
<reference evidence="2 3" key="1">
    <citation type="submission" date="2015-01" db="EMBL/GenBank/DDBJ databases">
        <title>Evolution of Trichinella species and genotypes.</title>
        <authorList>
            <person name="Korhonen P.K."/>
            <person name="Edoardo P."/>
            <person name="Giuseppe L.R."/>
            <person name="Gasser R.B."/>
        </authorList>
    </citation>
    <scope>NUCLEOTIDE SEQUENCE [LARGE SCALE GENOMIC DNA]</scope>
    <source>
        <strain evidence="2">ISS1980</strain>
    </source>
</reference>
<gene>
    <name evidence="2" type="ORF">T10_3624</name>
</gene>
<dbReference type="EMBL" id="JYDO01000118">
    <property type="protein sequence ID" value="KRZ70204.1"/>
    <property type="molecule type" value="Genomic_DNA"/>
</dbReference>
<keyword evidence="3" id="KW-1185">Reference proteome</keyword>
<feature type="compositionally biased region" description="Basic and acidic residues" evidence="1">
    <location>
        <begin position="107"/>
        <end position="121"/>
    </location>
</feature>
<proteinExistence type="predicted"/>
<dbReference type="AlphaFoldDB" id="A0A0V1MF11"/>
<name>A0A0V1MF11_9BILA</name>
<feature type="region of interest" description="Disordered" evidence="1">
    <location>
        <begin position="84"/>
        <end position="121"/>
    </location>
</feature>
<protein>
    <submittedName>
        <fullName evidence="2">Uncharacterized protein</fullName>
    </submittedName>
</protein>
<organism evidence="2 3">
    <name type="scientific">Trichinella papuae</name>
    <dbReference type="NCBI Taxonomy" id="268474"/>
    <lineage>
        <taxon>Eukaryota</taxon>
        <taxon>Metazoa</taxon>
        <taxon>Ecdysozoa</taxon>
        <taxon>Nematoda</taxon>
        <taxon>Enoplea</taxon>
        <taxon>Dorylaimia</taxon>
        <taxon>Trichinellida</taxon>
        <taxon>Trichinellidae</taxon>
        <taxon>Trichinella</taxon>
    </lineage>
</organism>
<sequence>MARREWDVKALCDHMHQNVDALTALGKDPRASELTAADCLITLARELLLDPTKINWDEMTMENDSAQSDLSRFLHFLRNQSEPLDGNRRSSLLASGIKSSSASLTQRRVEEHTEQERAVKREGVEKMGIKRIFEPRHLRRKLPLRRRKQTGR</sequence>
<evidence type="ECO:0000256" key="1">
    <source>
        <dbReference type="SAM" id="MobiDB-lite"/>
    </source>
</evidence>
<comment type="caution">
    <text evidence="2">The sequence shown here is derived from an EMBL/GenBank/DDBJ whole genome shotgun (WGS) entry which is preliminary data.</text>
</comment>
<feature type="compositionally biased region" description="Low complexity" evidence="1">
    <location>
        <begin position="90"/>
        <end position="104"/>
    </location>
</feature>
<dbReference type="Proteomes" id="UP000054843">
    <property type="component" value="Unassembled WGS sequence"/>
</dbReference>
<accession>A0A0V1MF11</accession>
<evidence type="ECO:0000313" key="3">
    <source>
        <dbReference type="Proteomes" id="UP000054843"/>
    </source>
</evidence>